<dbReference type="HAMAP" id="MF_00201">
    <property type="entry name" value="RecO"/>
    <property type="match status" value="1"/>
</dbReference>
<evidence type="ECO:0000313" key="9">
    <source>
        <dbReference type="EMBL" id="OGC62813.1"/>
    </source>
</evidence>
<dbReference type="GO" id="GO:0006310">
    <property type="term" value="P:DNA recombination"/>
    <property type="evidence" value="ECO:0007669"/>
    <property type="project" value="UniProtKB-UniRule"/>
</dbReference>
<evidence type="ECO:0000313" key="10">
    <source>
        <dbReference type="Proteomes" id="UP000176614"/>
    </source>
</evidence>
<dbReference type="Pfam" id="PF02565">
    <property type="entry name" value="RecO_C"/>
    <property type="match status" value="1"/>
</dbReference>
<dbReference type="Gene3D" id="2.40.50.140">
    <property type="entry name" value="Nucleic acid-binding proteins"/>
    <property type="match status" value="1"/>
</dbReference>
<dbReference type="InterPro" id="IPR042242">
    <property type="entry name" value="RecO_C"/>
</dbReference>
<evidence type="ECO:0000256" key="3">
    <source>
        <dbReference type="ARBA" id="ARBA00022763"/>
    </source>
</evidence>
<dbReference type="GO" id="GO:0043590">
    <property type="term" value="C:bacterial nucleoid"/>
    <property type="evidence" value="ECO:0007669"/>
    <property type="project" value="TreeGrafter"/>
</dbReference>
<sequence>MRKYNVTAIVLKNSAHKDADKLFTMLSQENGKIIAIAKGVRKITSRRSGSLDTLNKIKLAISQSDSGFKFINEVQLIESFPRLKKDYEKVKKALYLAELVNKTVFEEIDSELIYNIFEKSLQALNDSADNADLIVSKFELNLLKHLGYGVDLNILKEKKFAKFKEKVKSHISLTLDESFKSLEM</sequence>
<dbReference type="InterPro" id="IPR022572">
    <property type="entry name" value="DNA_rep/recomb_RecO_N"/>
</dbReference>
<dbReference type="InterPro" id="IPR037278">
    <property type="entry name" value="ARFGAP/RecO"/>
</dbReference>
<feature type="domain" description="DNA replication/recombination mediator RecO N-terminal" evidence="8">
    <location>
        <begin position="1"/>
        <end position="80"/>
    </location>
</feature>
<dbReference type="PANTHER" id="PTHR33991">
    <property type="entry name" value="DNA REPAIR PROTEIN RECO"/>
    <property type="match status" value="1"/>
</dbReference>
<evidence type="ECO:0000256" key="6">
    <source>
        <dbReference type="ARBA" id="ARBA00033409"/>
    </source>
</evidence>
<comment type="similarity">
    <text evidence="1 7">Belongs to the RecO family.</text>
</comment>
<dbReference type="EMBL" id="MEVT01000012">
    <property type="protein sequence ID" value="OGC62813.1"/>
    <property type="molecule type" value="Genomic_DNA"/>
</dbReference>
<protein>
    <recommendedName>
        <fullName evidence="2 7">DNA repair protein RecO</fullName>
    </recommendedName>
    <alternativeName>
        <fullName evidence="6 7">Recombination protein O</fullName>
    </alternativeName>
</protein>
<dbReference type="SUPFAM" id="SSF50249">
    <property type="entry name" value="Nucleic acid-binding proteins"/>
    <property type="match status" value="1"/>
</dbReference>
<keyword evidence="3 7" id="KW-0227">DNA damage</keyword>
<dbReference type="Pfam" id="PF11967">
    <property type="entry name" value="RecO_N"/>
    <property type="match status" value="1"/>
</dbReference>
<evidence type="ECO:0000259" key="8">
    <source>
        <dbReference type="Pfam" id="PF11967"/>
    </source>
</evidence>
<dbReference type="Proteomes" id="UP000176614">
    <property type="component" value="Unassembled WGS sequence"/>
</dbReference>
<accession>A0A1F4W193</accession>
<gene>
    <name evidence="7" type="primary">recO</name>
    <name evidence="9" type="ORF">A2264_04060</name>
</gene>
<evidence type="ECO:0000256" key="7">
    <source>
        <dbReference type="HAMAP-Rule" id="MF_00201"/>
    </source>
</evidence>
<reference evidence="9 10" key="1">
    <citation type="journal article" date="2016" name="Nat. Commun.">
        <title>Thousands of microbial genomes shed light on interconnected biogeochemical processes in an aquifer system.</title>
        <authorList>
            <person name="Anantharaman K."/>
            <person name="Brown C.T."/>
            <person name="Hug L.A."/>
            <person name="Sharon I."/>
            <person name="Castelle C.J."/>
            <person name="Probst A.J."/>
            <person name="Thomas B.C."/>
            <person name="Singh A."/>
            <person name="Wilkins M.J."/>
            <person name="Karaoz U."/>
            <person name="Brodie E.L."/>
            <person name="Williams K.H."/>
            <person name="Hubbard S.S."/>
            <person name="Banfield J.F."/>
        </authorList>
    </citation>
    <scope>NUCLEOTIDE SEQUENCE [LARGE SCALE GENOMIC DNA]</scope>
</reference>
<dbReference type="Gene3D" id="1.20.1440.120">
    <property type="entry name" value="Recombination protein O, C-terminal domain"/>
    <property type="match status" value="1"/>
</dbReference>
<proteinExistence type="inferred from homology"/>
<dbReference type="NCBIfam" id="TIGR00613">
    <property type="entry name" value="reco"/>
    <property type="match status" value="1"/>
</dbReference>
<dbReference type="AlphaFoldDB" id="A0A1F4W193"/>
<dbReference type="PANTHER" id="PTHR33991:SF1">
    <property type="entry name" value="DNA REPAIR PROTEIN RECO"/>
    <property type="match status" value="1"/>
</dbReference>
<dbReference type="GO" id="GO:0006302">
    <property type="term" value="P:double-strand break repair"/>
    <property type="evidence" value="ECO:0007669"/>
    <property type="project" value="TreeGrafter"/>
</dbReference>
<comment type="caution">
    <text evidence="9">The sequence shown here is derived from an EMBL/GenBank/DDBJ whole genome shotgun (WGS) entry which is preliminary data.</text>
</comment>
<name>A0A1F4W193_UNCKA</name>
<comment type="function">
    <text evidence="7">Involved in DNA repair and RecF pathway recombination.</text>
</comment>
<keyword evidence="5 7" id="KW-0234">DNA repair</keyword>
<keyword evidence="4 7" id="KW-0233">DNA recombination</keyword>
<dbReference type="InterPro" id="IPR003717">
    <property type="entry name" value="RecO"/>
</dbReference>
<evidence type="ECO:0000256" key="2">
    <source>
        <dbReference type="ARBA" id="ARBA00021310"/>
    </source>
</evidence>
<evidence type="ECO:0000256" key="1">
    <source>
        <dbReference type="ARBA" id="ARBA00007452"/>
    </source>
</evidence>
<evidence type="ECO:0000256" key="4">
    <source>
        <dbReference type="ARBA" id="ARBA00023172"/>
    </source>
</evidence>
<dbReference type="SUPFAM" id="SSF57863">
    <property type="entry name" value="ArfGap/RecO-like zinc finger"/>
    <property type="match status" value="1"/>
</dbReference>
<organism evidence="9 10">
    <name type="scientific">candidate division WWE3 bacterium RIFOXYA2_FULL_46_9</name>
    <dbReference type="NCBI Taxonomy" id="1802636"/>
    <lineage>
        <taxon>Bacteria</taxon>
        <taxon>Katanobacteria</taxon>
    </lineage>
</organism>
<evidence type="ECO:0000256" key="5">
    <source>
        <dbReference type="ARBA" id="ARBA00023204"/>
    </source>
</evidence>
<dbReference type="InterPro" id="IPR012340">
    <property type="entry name" value="NA-bd_OB-fold"/>
</dbReference>